<dbReference type="PANTHER" id="PTHR11412:SF171">
    <property type="entry name" value="PREGNANCY ZONE PROTEIN-LIKE PROTEIN"/>
    <property type="match status" value="1"/>
</dbReference>
<dbReference type="InterPro" id="IPR050473">
    <property type="entry name" value="A2M/Complement_sys"/>
</dbReference>
<organism evidence="2 3">
    <name type="scientific">Dendroctonus ponderosae</name>
    <name type="common">Mountain pine beetle</name>
    <dbReference type="NCBI Taxonomy" id="77166"/>
    <lineage>
        <taxon>Eukaryota</taxon>
        <taxon>Metazoa</taxon>
        <taxon>Ecdysozoa</taxon>
        <taxon>Arthropoda</taxon>
        <taxon>Hexapoda</taxon>
        <taxon>Insecta</taxon>
        <taxon>Pterygota</taxon>
        <taxon>Neoptera</taxon>
        <taxon>Endopterygota</taxon>
        <taxon>Coleoptera</taxon>
        <taxon>Polyphaga</taxon>
        <taxon>Cucujiformia</taxon>
        <taxon>Curculionidae</taxon>
        <taxon>Scolytinae</taxon>
        <taxon>Dendroctonus</taxon>
    </lineage>
</organism>
<sequence length="260" mass="29196">MASMAPNLYVLRYLNATGSLTAGLKQKILRNLKLGYQRILNYAHTDGSFSAFGYFDPSGSMFLTTFVVRVLQEAKSLIYVDAAVLDRAVRWIFQHQLENGCFDTMHHVFQDMGGTNMENSTAGLTAYVILSLFDAKVDVPDAVQVNAKYCIRSQNDPDRYSMVISSYALFKVQWISEASRFLEKAIEVARKENEFMWWSTRESDDSSASDIEVSSYALLACLEQKSATHMAYAHSIVQWLISKMGPLGGFKSTQVILGSR</sequence>
<keyword evidence="3" id="KW-1185">Reference proteome</keyword>
<dbReference type="Pfam" id="PF07678">
    <property type="entry name" value="TED_complement"/>
    <property type="match status" value="1"/>
</dbReference>
<evidence type="ECO:0000313" key="3">
    <source>
        <dbReference type="Proteomes" id="UP000019118"/>
    </source>
</evidence>
<dbReference type="SUPFAM" id="SSF48239">
    <property type="entry name" value="Terpenoid cyclases/Protein prenyltransferases"/>
    <property type="match status" value="1"/>
</dbReference>
<accession>A0AAR5Q043</accession>
<evidence type="ECO:0000259" key="1">
    <source>
        <dbReference type="Pfam" id="PF07678"/>
    </source>
</evidence>
<reference evidence="2" key="2">
    <citation type="submission" date="2024-08" db="UniProtKB">
        <authorList>
            <consortium name="EnsemblMetazoa"/>
        </authorList>
    </citation>
    <scope>IDENTIFICATION</scope>
</reference>
<dbReference type="InterPro" id="IPR008930">
    <property type="entry name" value="Terpenoid_cyclase/PrenylTrfase"/>
</dbReference>
<reference evidence="3" key="1">
    <citation type="journal article" date="2013" name="Genome Biol.">
        <title>Draft genome of the mountain pine beetle, Dendroctonus ponderosae Hopkins, a major forest pest.</title>
        <authorList>
            <person name="Keeling C.I."/>
            <person name="Yuen M.M."/>
            <person name="Liao N.Y."/>
            <person name="Docking T.R."/>
            <person name="Chan S.K."/>
            <person name="Taylor G.A."/>
            <person name="Palmquist D.L."/>
            <person name="Jackman S.D."/>
            <person name="Nguyen A."/>
            <person name="Li M."/>
            <person name="Henderson H."/>
            <person name="Janes J.K."/>
            <person name="Zhao Y."/>
            <person name="Pandoh P."/>
            <person name="Moore R."/>
            <person name="Sperling F.A."/>
            <person name="Huber D.P."/>
            <person name="Birol I."/>
            <person name="Jones S.J."/>
            <person name="Bohlmann J."/>
        </authorList>
    </citation>
    <scope>NUCLEOTIDE SEQUENCE</scope>
</reference>
<name>A0AAR5Q043_DENPD</name>
<dbReference type="InterPro" id="IPR011626">
    <property type="entry name" value="Alpha-macroglobulin_TED"/>
</dbReference>
<evidence type="ECO:0000313" key="2">
    <source>
        <dbReference type="EnsemblMetazoa" id="XP_019766613.1"/>
    </source>
</evidence>
<dbReference type="Gene3D" id="1.50.10.20">
    <property type="match status" value="1"/>
</dbReference>
<dbReference type="PANTHER" id="PTHR11412">
    <property type="entry name" value="MACROGLOBULIN / COMPLEMENT"/>
    <property type="match status" value="1"/>
</dbReference>
<dbReference type="AlphaFoldDB" id="A0AAR5Q043"/>
<proteinExistence type="predicted"/>
<dbReference type="GO" id="GO:0005615">
    <property type="term" value="C:extracellular space"/>
    <property type="evidence" value="ECO:0007669"/>
    <property type="project" value="InterPro"/>
</dbReference>
<protein>
    <recommendedName>
        <fullName evidence="1">Alpha-macroglobulin-like TED domain-containing protein</fullName>
    </recommendedName>
</protein>
<dbReference type="Proteomes" id="UP000019118">
    <property type="component" value="Unassembled WGS sequence"/>
</dbReference>
<feature type="domain" description="Alpha-macroglobulin-like TED" evidence="1">
    <location>
        <begin position="1"/>
        <end position="254"/>
    </location>
</feature>
<dbReference type="EnsemblMetazoa" id="XM_019911054.1">
    <property type="protein sequence ID" value="XP_019766613.1"/>
    <property type="gene ID" value="LOC109542028"/>
</dbReference>